<dbReference type="PANTHER" id="PTHR30055">
    <property type="entry name" value="HTH-TYPE TRANSCRIPTIONAL REGULATOR RUTR"/>
    <property type="match status" value="1"/>
</dbReference>
<gene>
    <name evidence="4" type="ORF">GCM10023352_06420</name>
</gene>
<evidence type="ECO:0000259" key="3">
    <source>
        <dbReference type="PROSITE" id="PS50977"/>
    </source>
</evidence>
<evidence type="ECO:0000256" key="1">
    <source>
        <dbReference type="ARBA" id="ARBA00023125"/>
    </source>
</evidence>
<name>A0ABP9B698_9MICC</name>
<dbReference type="Proteomes" id="UP001500187">
    <property type="component" value="Unassembled WGS sequence"/>
</dbReference>
<dbReference type="SUPFAM" id="SSF46689">
    <property type="entry name" value="Homeodomain-like"/>
    <property type="match status" value="1"/>
</dbReference>
<dbReference type="PROSITE" id="PS01081">
    <property type="entry name" value="HTH_TETR_1"/>
    <property type="match status" value="1"/>
</dbReference>
<dbReference type="InterPro" id="IPR009057">
    <property type="entry name" value="Homeodomain-like_sf"/>
</dbReference>
<dbReference type="PROSITE" id="PS50977">
    <property type="entry name" value="HTH_TETR_2"/>
    <property type="match status" value="1"/>
</dbReference>
<dbReference type="Pfam" id="PF00440">
    <property type="entry name" value="TetR_N"/>
    <property type="match status" value="1"/>
</dbReference>
<dbReference type="PANTHER" id="PTHR30055:SF160">
    <property type="entry name" value="TRANSCRIPTIONAL REGULATORY PROTEIN (PROBABLY ASNC-FAMILY)-RELATED"/>
    <property type="match status" value="1"/>
</dbReference>
<feature type="DNA-binding region" description="H-T-H motif" evidence="2">
    <location>
        <begin position="50"/>
        <end position="69"/>
    </location>
</feature>
<sequence length="218" mass="24107">MSSHLVVAPNAPEGSNDAFVVSRLPKDLRRQQLINNAVRIFAAQGYHYTTMDHIANASNVSKPVLYQHFTGKRNLYLAALDEEIKNMLELVIAPLHQSEVNRERVEGVISAFFTYARTNVAGYRLIFASDIHNDFAVLERIENLHTLIAEHIAGILAPNAGLSFKEAMLTARMLTGMVLSSTQVVIDNGSSDEALAAAERATFRLAWGGISIIDEDWE</sequence>
<accession>A0ABP9B698</accession>
<feature type="domain" description="HTH tetR-type" evidence="3">
    <location>
        <begin position="27"/>
        <end position="87"/>
    </location>
</feature>
<organism evidence="4 5">
    <name type="scientific">Rothia endophytica</name>
    <dbReference type="NCBI Taxonomy" id="1324766"/>
    <lineage>
        <taxon>Bacteria</taxon>
        <taxon>Bacillati</taxon>
        <taxon>Actinomycetota</taxon>
        <taxon>Actinomycetes</taxon>
        <taxon>Micrococcales</taxon>
        <taxon>Micrococcaceae</taxon>
        <taxon>Rothia</taxon>
    </lineage>
</organism>
<dbReference type="InterPro" id="IPR036271">
    <property type="entry name" value="Tet_transcr_reg_TetR-rel_C_sf"/>
</dbReference>
<dbReference type="PRINTS" id="PR00455">
    <property type="entry name" value="HTHTETR"/>
</dbReference>
<evidence type="ECO:0000313" key="5">
    <source>
        <dbReference type="Proteomes" id="UP001500187"/>
    </source>
</evidence>
<dbReference type="EMBL" id="BAABKP010000001">
    <property type="protein sequence ID" value="GAA4791058.1"/>
    <property type="molecule type" value="Genomic_DNA"/>
</dbReference>
<proteinExistence type="predicted"/>
<evidence type="ECO:0000256" key="2">
    <source>
        <dbReference type="PROSITE-ProRule" id="PRU00335"/>
    </source>
</evidence>
<comment type="caution">
    <text evidence="4">The sequence shown here is derived from an EMBL/GenBank/DDBJ whole genome shotgun (WGS) entry which is preliminary data.</text>
</comment>
<evidence type="ECO:0000313" key="4">
    <source>
        <dbReference type="EMBL" id="GAA4791058.1"/>
    </source>
</evidence>
<dbReference type="SUPFAM" id="SSF48498">
    <property type="entry name" value="Tetracyclin repressor-like, C-terminal domain"/>
    <property type="match status" value="1"/>
</dbReference>
<protein>
    <submittedName>
        <fullName evidence="4">TetR/AcrR family transcriptional regulator</fullName>
    </submittedName>
</protein>
<reference evidence="5" key="1">
    <citation type="journal article" date="2019" name="Int. J. Syst. Evol. Microbiol.">
        <title>The Global Catalogue of Microorganisms (GCM) 10K type strain sequencing project: providing services to taxonomists for standard genome sequencing and annotation.</title>
        <authorList>
            <consortium name="The Broad Institute Genomics Platform"/>
            <consortium name="The Broad Institute Genome Sequencing Center for Infectious Disease"/>
            <person name="Wu L."/>
            <person name="Ma J."/>
        </authorList>
    </citation>
    <scope>NUCLEOTIDE SEQUENCE [LARGE SCALE GENOMIC DNA]</scope>
    <source>
        <strain evidence="5">JCM 18541</strain>
    </source>
</reference>
<dbReference type="Gene3D" id="1.10.357.10">
    <property type="entry name" value="Tetracycline Repressor, domain 2"/>
    <property type="match status" value="1"/>
</dbReference>
<dbReference type="InterPro" id="IPR001647">
    <property type="entry name" value="HTH_TetR"/>
</dbReference>
<dbReference type="InterPro" id="IPR050109">
    <property type="entry name" value="HTH-type_TetR-like_transc_reg"/>
</dbReference>
<keyword evidence="5" id="KW-1185">Reference proteome</keyword>
<dbReference type="RefSeq" id="WP_345444681.1">
    <property type="nucleotide sequence ID" value="NZ_BAABKP010000001.1"/>
</dbReference>
<keyword evidence="1 2" id="KW-0238">DNA-binding</keyword>
<dbReference type="InterPro" id="IPR023772">
    <property type="entry name" value="DNA-bd_HTH_TetR-type_CS"/>
</dbReference>